<dbReference type="Proteomes" id="UP000054498">
    <property type="component" value="Unassembled WGS sequence"/>
</dbReference>
<evidence type="ECO:0000256" key="1">
    <source>
        <dbReference type="ARBA" id="ARBA00007532"/>
    </source>
</evidence>
<dbReference type="Pfam" id="PF02852">
    <property type="entry name" value="Pyr_redox_dim"/>
    <property type="match status" value="1"/>
</dbReference>
<dbReference type="Gene3D" id="3.30.390.30">
    <property type="match status" value="1"/>
</dbReference>
<dbReference type="InterPro" id="IPR023753">
    <property type="entry name" value="FAD/NAD-binding_dom"/>
</dbReference>
<sequence length="595" mass="62662">MINNLHSKCHVQARQAGVRRADALLLAPRATAVAAASGGRLLAAQALAASASHARARTFTAQRTAPGRARAVAVAASGDANGSGSYDYDIITIGAGSGGVRGSRFAASYVVVLPGTECRCSSRTSGTGGSSSNSSSCSSSGSSSSSSASTSAKVAVVELPFEFISSDTAGGVGGTCVLRGCVPKKLMVYASEYASYFDDSVGFGWEEREHPAHTWGRFLDAKRKELHRLNGAYKNTLKNANVELIEGRGRIVDAHTIDVDGKKYTAKDIIIAVGGKPQRLPIPGAELAITSDETLELETRPNKVTVLGAGFIALEFGGIFRRFGAETHVCFRAPLPLRGFDDEVRQFATDQYKATGINLHSQVTPKAIVKQPDGRLTVVLEDGEGNTVLMATGRAPKTAGLGLEEAGVKLGKKGEVLVDEYSRTNVPSIWAVGDVTDRINLTPVALMEGMALARTIVKGEPTKPDYDAVPSAVFSWPNIATVGLTEAEAEKRYGAIDVYTSSFRPMRNTVSGSPIRSFMKLVVDAASQRVVGAHMVGDDSAEIMQGFAVAVKVGVTKQQLDSTVGIHPTAAEEFVTMRSVTRQVRPAPVETVAAA</sequence>
<dbReference type="InterPro" id="IPR004099">
    <property type="entry name" value="Pyr_nucl-diS_OxRdtase_dimer"/>
</dbReference>
<feature type="domain" description="Pyridine nucleotide-disulphide oxidoreductase dimerisation" evidence="12">
    <location>
        <begin position="469"/>
        <end position="577"/>
    </location>
</feature>
<keyword evidence="8" id="KW-0520">NAD</keyword>
<evidence type="ECO:0000256" key="4">
    <source>
        <dbReference type="ARBA" id="ARBA00023002"/>
    </source>
</evidence>
<keyword evidence="5" id="KW-1015">Disulfide bond</keyword>
<dbReference type="Pfam" id="PF07992">
    <property type="entry name" value="Pyr_redox_2"/>
    <property type="match status" value="1"/>
</dbReference>
<evidence type="ECO:0000313" key="15">
    <source>
        <dbReference type="Proteomes" id="UP000054498"/>
    </source>
</evidence>
<feature type="domain" description="FAD/NAD(P)-binding" evidence="13">
    <location>
        <begin position="150"/>
        <end position="449"/>
    </location>
</feature>
<evidence type="ECO:0000256" key="2">
    <source>
        <dbReference type="ARBA" id="ARBA00022630"/>
    </source>
</evidence>
<evidence type="ECO:0000259" key="13">
    <source>
        <dbReference type="Pfam" id="PF07992"/>
    </source>
</evidence>
<dbReference type="Gene3D" id="3.50.50.60">
    <property type="entry name" value="FAD/NAD(P)-binding domain"/>
    <property type="match status" value="2"/>
</dbReference>
<feature type="binding site" evidence="8">
    <location>
        <position position="249"/>
    </location>
    <ligand>
        <name>FAD</name>
        <dbReference type="ChEBI" id="CHEBI:57692"/>
    </ligand>
</feature>
<reference evidence="14 15" key="1">
    <citation type="journal article" date="2013" name="BMC Genomics">
        <title>Reconstruction of the lipid metabolism for the microalga Monoraphidium neglectum from its genome sequence reveals characteristics suitable for biofuel production.</title>
        <authorList>
            <person name="Bogen C."/>
            <person name="Al-Dilaimi A."/>
            <person name="Albersmeier A."/>
            <person name="Wichmann J."/>
            <person name="Grundmann M."/>
            <person name="Rupp O."/>
            <person name="Lauersen K.J."/>
            <person name="Blifernez-Klassen O."/>
            <person name="Kalinowski J."/>
            <person name="Goesmann A."/>
            <person name="Mussgnug J.H."/>
            <person name="Kruse O."/>
        </authorList>
    </citation>
    <scope>NUCLEOTIDE SEQUENCE [LARGE SCALE GENOMIC DNA]</scope>
    <source>
        <strain evidence="14 15">SAG 48.87</strain>
    </source>
</reference>
<evidence type="ECO:0000256" key="5">
    <source>
        <dbReference type="ARBA" id="ARBA00023157"/>
    </source>
</evidence>
<keyword evidence="4 10" id="KW-0560">Oxidoreductase</keyword>
<evidence type="ECO:0000256" key="8">
    <source>
        <dbReference type="PIRSR" id="PIRSR000350-3"/>
    </source>
</evidence>
<dbReference type="InterPro" id="IPR016156">
    <property type="entry name" value="FAD/NAD-linked_Rdtase_dimer_sf"/>
</dbReference>
<dbReference type="PANTHER" id="PTHR42737">
    <property type="entry name" value="GLUTATHIONE REDUCTASE"/>
    <property type="match status" value="1"/>
</dbReference>
<proteinExistence type="inferred from homology"/>
<dbReference type="PANTHER" id="PTHR42737:SF9">
    <property type="entry name" value="GLUTATHIONE REDUCTASE"/>
    <property type="match status" value="1"/>
</dbReference>
<dbReference type="InterPro" id="IPR012999">
    <property type="entry name" value="Pyr_OxRdtase_I_AS"/>
</dbReference>
<dbReference type="PRINTS" id="PR00368">
    <property type="entry name" value="FADPNR"/>
</dbReference>
<evidence type="ECO:0000256" key="3">
    <source>
        <dbReference type="ARBA" id="ARBA00022827"/>
    </source>
</evidence>
<keyword evidence="15" id="KW-1185">Reference proteome</keyword>
<dbReference type="GO" id="GO:0045454">
    <property type="term" value="P:cell redox homeostasis"/>
    <property type="evidence" value="ECO:0007669"/>
    <property type="project" value="InterPro"/>
</dbReference>
<gene>
    <name evidence="14" type="ORF">MNEG_0027</name>
</gene>
<feature type="binding site" evidence="8">
    <location>
        <position position="393"/>
    </location>
    <ligand>
        <name>NAD(+)</name>
        <dbReference type="ChEBI" id="CHEBI:57540"/>
    </ligand>
</feature>
<keyword evidence="2 10" id="KW-0285">Flavoprotein</keyword>
<dbReference type="KEGG" id="mng:MNEG_0027"/>
<evidence type="ECO:0000256" key="10">
    <source>
        <dbReference type="RuleBase" id="RU003691"/>
    </source>
</evidence>
<feature type="binding site" evidence="8">
    <location>
        <position position="185"/>
    </location>
    <ligand>
        <name>FAD</name>
        <dbReference type="ChEBI" id="CHEBI:57692"/>
    </ligand>
</feature>
<dbReference type="EC" id="1.8.1.7" evidence="14"/>
<keyword evidence="8" id="KW-0547">Nucleotide-binding</keyword>
<dbReference type="InterPro" id="IPR046952">
    <property type="entry name" value="GSHR/TRXR-like"/>
</dbReference>
<feature type="disulfide bond" description="Redox-active" evidence="9">
    <location>
        <begin position="176"/>
        <end position="181"/>
    </location>
</feature>
<dbReference type="SUPFAM" id="SSF51905">
    <property type="entry name" value="FAD/NAD(P)-binding domain"/>
    <property type="match status" value="1"/>
</dbReference>
<evidence type="ECO:0000256" key="7">
    <source>
        <dbReference type="PIRSR" id="PIRSR000350-2"/>
    </source>
</evidence>
<dbReference type="GO" id="GO:0050660">
    <property type="term" value="F:flavin adenine dinucleotide binding"/>
    <property type="evidence" value="ECO:0007669"/>
    <property type="project" value="InterPro"/>
</dbReference>
<dbReference type="PROSITE" id="PS00076">
    <property type="entry name" value="PYRIDINE_REDOX_1"/>
    <property type="match status" value="1"/>
</dbReference>
<dbReference type="InterPro" id="IPR036188">
    <property type="entry name" value="FAD/NAD-bd_sf"/>
</dbReference>
<dbReference type="STRING" id="145388.A0A0D2MZP7"/>
<dbReference type="GO" id="GO:0005829">
    <property type="term" value="C:cytosol"/>
    <property type="evidence" value="ECO:0007669"/>
    <property type="project" value="TreeGrafter"/>
</dbReference>
<organism evidence="14 15">
    <name type="scientific">Monoraphidium neglectum</name>
    <dbReference type="NCBI Taxonomy" id="145388"/>
    <lineage>
        <taxon>Eukaryota</taxon>
        <taxon>Viridiplantae</taxon>
        <taxon>Chlorophyta</taxon>
        <taxon>core chlorophytes</taxon>
        <taxon>Chlorophyceae</taxon>
        <taxon>CS clade</taxon>
        <taxon>Sphaeropleales</taxon>
        <taxon>Selenastraceae</taxon>
        <taxon>Monoraphidium</taxon>
    </lineage>
</organism>
<dbReference type="EMBL" id="KK100224">
    <property type="protein sequence ID" value="KIZ07910.1"/>
    <property type="molecule type" value="Genomic_DNA"/>
</dbReference>
<comment type="cofactor">
    <cofactor evidence="8">
        <name>FAD</name>
        <dbReference type="ChEBI" id="CHEBI:57692"/>
    </cofactor>
    <text evidence="8">Binds 1 FAD per subunit.</text>
</comment>
<dbReference type="RefSeq" id="XP_013906929.1">
    <property type="nucleotide sequence ID" value="XM_014051475.1"/>
</dbReference>
<dbReference type="GeneID" id="25726145"/>
<feature type="binding site" evidence="8">
    <location>
        <begin position="308"/>
        <end position="315"/>
    </location>
    <ligand>
        <name>NAD(+)</name>
        <dbReference type="ChEBI" id="CHEBI:57540"/>
    </ligand>
</feature>
<evidence type="ECO:0000256" key="11">
    <source>
        <dbReference type="SAM" id="MobiDB-lite"/>
    </source>
</evidence>
<keyword evidence="6 10" id="KW-0676">Redox-active center</keyword>
<dbReference type="AlphaFoldDB" id="A0A0D2MZP7"/>
<feature type="region of interest" description="Disordered" evidence="11">
    <location>
        <begin position="121"/>
        <end position="147"/>
    </location>
</feature>
<dbReference type="SUPFAM" id="SSF55424">
    <property type="entry name" value="FAD/NAD-linked reductases, dimerisation (C-terminal) domain"/>
    <property type="match status" value="1"/>
</dbReference>
<evidence type="ECO:0000313" key="14">
    <source>
        <dbReference type="EMBL" id="KIZ07910.1"/>
    </source>
</evidence>
<feature type="binding site" evidence="8">
    <location>
        <position position="434"/>
    </location>
    <ligand>
        <name>FAD</name>
        <dbReference type="ChEBI" id="CHEBI:57692"/>
    </ligand>
</feature>
<dbReference type="GO" id="GO:0004362">
    <property type="term" value="F:glutathione-disulfide reductase (NADPH) activity"/>
    <property type="evidence" value="ECO:0007669"/>
    <property type="project" value="UniProtKB-EC"/>
</dbReference>
<evidence type="ECO:0000256" key="9">
    <source>
        <dbReference type="PIRSR" id="PIRSR000350-4"/>
    </source>
</evidence>
<feature type="active site" description="Proton acceptor" evidence="7">
    <location>
        <position position="567"/>
    </location>
</feature>
<dbReference type="OrthoDB" id="5956163at2759"/>
<keyword evidence="3 8" id="KW-0274">FAD</keyword>
<dbReference type="PRINTS" id="PR00411">
    <property type="entry name" value="PNDRDTASEI"/>
</dbReference>
<comment type="similarity">
    <text evidence="1 10">Belongs to the class-I pyridine nucleotide-disulfide oxidoreductase family.</text>
</comment>
<dbReference type="GO" id="GO:0006749">
    <property type="term" value="P:glutathione metabolic process"/>
    <property type="evidence" value="ECO:0007669"/>
    <property type="project" value="TreeGrafter"/>
</dbReference>
<evidence type="ECO:0000259" key="12">
    <source>
        <dbReference type="Pfam" id="PF02852"/>
    </source>
</evidence>
<dbReference type="GO" id="GO:0034599">
    <property type="term" value="P:cellular response to oxidative stress"/>
    <property type="evidence" value="ECO:0007669"/>
    <property type="project" value="TreeGrafter"/>
</dbReference>
<accession>A0A0D2MZP7</accession>
<evidence type="ECO:0000256" key="6">
    <source>
        <dbReference type="ARBA" id="ARBA00023284"/>
    </source>
</evidence>
<name>A0A0D2MZP7_9CHLO</name>
<dbReference type="GO" id="GO:0005739">
    <property type="term" value="C:mitochondrion"/>
    <property type="evidence" value="ECO:0007669"/>
    <property type="project" value="TreeGrafter"/>
</dbReference>
<dbReference type="NCBIfam" id="NF004776">
    <property type="entry name" value="PRK06116.1"/>
    <property type="match status" value="1"/>
</dbReference>
<protein>
    <submittedName>
        <fullName evidence="14">Glutathione reductase (NADPH)</fullName>
        <ecNumber evidence="14">1.8.1.7</ecNumber>
    </submittedName>
</protein>